<dbReference type="SMART" id="SM00233">
    <property type="entry name" value="PH"/>
    <property type="match status" value="1"/>
</dbReference>
<dbReference type="CDD" id="cd22915">
    <property type="entry name" value="HFD_SOS1_rpt2"/>
    <property type="match status" value="1"/>
</dbReference>
<feature type="compositionally biased region" description="Pro residues" evidence="3">
    <location>
        <begin position="1487"/>
        <end position="1497"/>
    </location>
</feature>
<dbReference type="Gene3D" id="6.10.250.3060">
    <property type="match status" value="1"/>
</dbReference>
<reference evidence="9" key="3">
    <citation type="submission" date="2022-06" db="UniProtKB">
        <authorList>
            <consortium name="EnsemblMetazoa"/>
        </authorList>
    </citation>
    <scope>IDENTIFICATION</scope>
</reference>
<feature type="domain" description="DH" evidence="6">
    <location>
        <begin position="248"/>
        <end position="439"/>
    </location>
</feature>
<dbReference type="EMBL" id="WVUK01000066">
    <property type="protein sequence ID" value="KAF7488488.1"/>
    <property type="molecule type" value="Genomic_DNA"/>
</dbReference>
<dbReference type="InterPro" id="IPR036964">
    <property type="entry name" value="RASGEF_cat_dom_sf"/>
</dbReference>
<sequence length="1662" mass="188269">MYTICRDNGDCFDFKSEENLKKWRGFLIPALQQIQKLTHPTLVAKQDGLQYVESLILKLLAAIIMANGSIGSSGTSIMTIHSISDVEDRIRRLIPDPLRTSSIQKAKEILSALRNSKKIKANNLFHGNDRSPLKTPVDKFHQLLQKDVLGYKIDVQVSQYLLAVLEYIATDILQLAGHYVRNMIHTEITSQDIRVAMCADKFLMEIFYKDEEENDGPPLSANCYFHQSFFDSDFNDGEYGNVGNQSITYSEAVHEFLQEERHFIRELNLIIKVFRDPLTTVLSEDDLQKIFVNIDDIYEFSTKFLGLLEDTVEVTDEDDCPAIGSCFIEIAEDEEMDVFHKYAQNVMNFSFRDHLYYILSQQSLSNQIGEIYLDKYNVEMLSALRYILPRLLLLPVYHCFSYFKAIDKLKELSPSKSDRENFEQADSTLQSLRNVLEKQKKSNKFGDTYFIRLYGRTHRSIALAKMKEIQSSIDNWNGKDIWQSCNEFIREGVLYKVSNSGKTIGHLSNRIYPTERRAFLFDGLLVLCKPCNKRIVPGRGDNSQLEWRYKERFFIRNIEIIDRDERYVRSNFSNLFSNLGVHNSSNITSTNACNSVSNTNDSQSSNNIDQSMSSLSLTVNSSSNLAANDNTIHAFEVTQTYQNQSIVLVAKTAEEKDSWIAQLILLNMRSMLERTLDAKLSDEAKKYPLLLPHPSVYRFAIEDMDSNIILEEVKANVPLIKGATLLKLVERLTYHKYGDPTLVRVFLTTYRSFCTPCEFLKLLIERFEIPEPDFRSCMQALHYTNDELASPTSMAPPTPESILDQAIIEGISDTSTSNIVGPTSPTSPTLSINTLPTSPNDLNIFFDEQDEQHQHDYREVLKRFRKEYAQPVQFRVLNVLRHWIDKHYYDFEQDNQLLDILNEFLDEKLAKSKVAKWCHHIRSVIDRSQKLQKSNDHCDNCSVFNVSMIEHPLVQSEEFDLLTYSPGAFADHLTLFEFELYRAVKPYELIGRGDQSLVWTKKNKHITSPNLLKMMRHYSVMVYYFEKSIVEAENFEERCAIVTRIVEILIRLIEYNNFNGAFEIVGALESASVHRLEHTKAYIERNSKLKKAWEETKELISDHWKKYKEKLFSINPPCVPFLGNFLTDIVHLEEGNPQYILPSNSENFSLHESTNSSIILDESVSSKLINFQKKRRVAESIFTIFQQYQNVPYQNLRAFNPNIWNFLEKLDLQTVFPDMEEKDIGDYLYNKSVEIEPRNSKQPTKFPRRWPDRNLKQLSKSRNIRLPGLTGIGHQNQSSSSLNNGIINSGSGFHLNSGGINSHDSDSISLQQQQSPSTPLTPPSNDAILFNSVLIGAGTSNAPLSSGSTGTPHISPTTPSITNSMSFFPSSQSSLPPATPLNNVSHSHHLSHRNNTTFVQSSLSPLSPFTDISSMMMTPPPLPPRSIGQSSSGNFSPSSTTTSIPPPLPPRTYKPGTFNPNSPPATPSPSSTGPHIGVKKSFRDKGPPPLPRMPPPISNHYHQRVNSDITSNSLTSPLGNGQVNNENNGPAIVRRNSTIDILTLPPRRFSQNGFSIPPPLPPTPLTNNSTISPNNPVQQTLFNLFSVHQSQPSPTSSSPTQSPSSVIYTHSALPPPPPPHVSSLLKDSSNPKSLTTSPSSPANNSTVPELPPKTYRLSNVCR</sequence>
<protein>
    <submittedName>
        <fullName evidence="8">Son of sevenless -like protein 1</fullName>
    </submittedName>
</protein>
<dbReference type="PROSITE" id="PS50212">
    <property type="entry name" value="RASGEF_NTER"/>
    <property type="match status" value="1"/>
</dbReference>
<dbReference type="SUPFAM" id="SSF50729">
    <property type="entry name" value="PH domain-like"/>
    <property type="match status" value="1"/>
</dbReference>
<reference evidence="8" key="2">
    <citation type="submission" date="2020-01" db="EMBL/GenBank/DDBJ databases">
        <authorList>
            <person name="Korhonen P.K.K."/>
            <person name="Guangxu M.G."/>
            <person name="Wang T.W."/>
            <person name="Stroehlein A.J.S."/>
            <person name="Young N.D."/>
            <person name="Ang C.-S.A."/>
            <person name="Fernando D.W.F."/>
            <person name="Lu H.L."/>
            <person name="Taylor S.T."/>
            <person name="Ehtesham M.E.M."/>
            <person name="Najaraj S.H.N."/>
            <person name="Harsha G.H.G."/>
            <person name="Madugundu A.M."/>
            <person name="Renuse S.R."/>
            <person name="Holt D.H."/>
            <person name="Pandey A.P."/>
            <person name="Papenfuss A.P."/>
            <person name="Gasser R.B.G."/>
            <person name="Fischer K.F."/>
        </authorList>
    </citation>
    <scope>NUCLEOTIDE SEQUENCE</scope>
    <source>
        <strain evidence="8">SSS_KF_BRIS2020</strain>
    </source>
</reference>
<feature type="domain" description="PH" evidence="4">
    <location>
        <begin position="487"/>
        <end position="668"/>
    </location>
</feature>
<dbReference type="Pfam" id="PF00617">
    <property type="entry name" value="RasGEF"/>
    <property type="match status" value="1"/>
</dbReference>
<feature type="compositionally biased region" description="Low complexity" evidence="3">
    <location>
        <begin position="1565"/>
        <end position="1576"/>
    </location>
</feature>
<dbReference type="Proteomes" id="UP000070412">
    <property type="component" value="Unassembled WGS sequence"/>
</dbReference>
<evidence type="ECO:0000313" key="8">
    <source>
        <dbReference type="EMBL" id="KAF7488488.1"/>
    </source>
</evidence>
<feature type="domain" description="Ras-GEF" evidence="5">
    <location>
        <begin position="965"/>
        <end position="1238"/>
    </location>
</feature>
<feature type="region of interest" description="Disordered" evidence="3">
    <location>
        <begin position="1295"/>
        <end position="1324"/>
    </location>
</feature>
<name>A0A834VCF9_SARSC</name>
<dbReference type="GO" id="GO:0007265">
    <property type="term" value="P:Ras protein signal transduction"/>
    <property type="evidence" value="ECO:0007669"/>
    <property type="project" value="TreeGrafter"/>
</dbReference>
<feature type="compositionally biased region" description="Low complexity" evidence="3">
    <location>
        <begin position="1309"/>
        <end position="1318"/>
    </location>
</feature>
<dbReference type="InterPro" id="IPR000651">
    <property type="entry name" value="Ras-like_Gua-exchang_fac_N"/>
</dbReference>
<feature type="compositionally biased region" description="Polar residues" evidence="3">
    <location>
        <begin position="1504"/>
        <end position="1528"/>
    </location>
</feature>
<dbReference type="SMART" id="SM00229">
    <property type="entry name" value="RasGEFN"/>
    <property type="match status" value="1"/>
</dbReference>
<evidence type="ECO:0000256" key="3">
    <source>
        <dbReference type="SAM" id="MobiDB-lite"/>
    </source>
</evidence>
<feature type="compositionally biased region" description="Low complexity" evidence="3">
    <location>
        <begin position="1430"/>
        <end position="1443"/>
    </location>
</feature>
<feature type="region of interest" description="Disordered" evidence="3">
    <location>
        <begin position="1266"/>
        <end position="1285"/>
    </location>
</feature>
<dbReference type="GO" id="GO:0005085">
    <property type="term" value="F:guanyl-nucleotide exchange factor activity"/>
    <property type="evidence" value="ECO:0007669"/>
    <property type="project" value="UniProtKB-KW"/>
</dbReference>
<evidence type="ECO:0000259" key="7">
    <source>
        <dbReference type="PROSITE" id="PS50212"/>
    </source>
</evidence>
<dbReference type="SUPFAM" id="SSF48366">
    <property type="entry name" value="Ras GEF"/>
    <property type="match status" value="1"/>
</dbReference>
<dbReference type="InterPro" id="IPR011993">
    <property type="entry name" value="PH-like_dom_sf"/>
</dbReference>
<dbReference type="CDD" id="cd00160">
    <property type="entry name" value="RhoGEF"/>
    <property type="match status" value="1"/>
</dbReference>
<accession>A0A834VCF9</accession>
<feature type="compositionally biased region" description="Low complexity" evidence="3">
    <location>
        <begin position="1273"/>
        <end position="1285"/>
    </location>
</feature>
<dbReference type="Gene3D" id="1.20.870.10">
    <property type="entry name" value="Son of sevenless (SoS) protein Chain: S domain 1"/>
    <property type="match status" value="2"/>
</dbReference>
<dbReference type="InterPro" id="IPR055251">
    <property type="entry name" value="SOS1_NGEF_PH"/>
</dbReference>
<dbReference type="GO" id="GO:0005886">
    <property type="term" value="C:plasma membrane"/>
    <property type="evidence" value="ECO:0007669"/>
    <property type="project" value="TreeGrafter"/>
</dbReference>
<feature type="compositionally biased region" description="Polar residues" evidence="3">
    <location>
        <begin position="1577"/>
        <end position="1588"/>
    </location>
</feature>
<feature type="domain" description="N-terminal Ras-GEF" evidence="7">
    <location>
        <begin position="716"/>
        <end position="929"/>
    </location>
</feature>
<dbReference type="PROSITE" id="PS50009">
    <property type="entry name" value="RASGEF_CAT"/>
    <property type="match status" value="1"/>
</dbReference>
<dbReference type="SUPFAM" id="SSF48065">
    <property type="entry name" value="DBL homology domain (DH-domain)"/>
    <property type="match status" value="1"/>
</dbReference>
<feature type="compositionally biased region" description="Low complexity" evidence="3">
    <location>
        <begin position="1367"/>
        <end position="1376"/>
    </location>
</feature>
<dbReference type="CDD" id="cd06224">
    <property type="entry name" value="REM"/>
    <property type="match status" value="1"/>
</dbReference>
<dbReference type="GO" id="GO:0046982">
    <property type="term" value="F:protein heterodimerization activity"/>
    <property type="evidence" value="ECO:0007669"/>
    <property type="project" value="InterPro"/>
</dbReference>
<evidence type="ECO:0000313" key="9">
    <source>
        <dbReference type="EnsemblMetazoa" id="KAF7488488.1"/>
    </source>
</evidence>
<keyword evidence="10" id="KW-1185">Reference proteome</keyword>
<organism evidence="8">
    <name type="scientific">Sarcoptes scabiei</name>
    <name type="common">Itch mite</name>
    <name type="synonym">Acarus scabiei</name>
    <dbReference type="NCBI Taxonomy" id="52283"/>
    <lineage>
        <taxon>Eukaryota</taxon>
        <taxon>Metazoa</taxon>
        <taxon>Ecdysozoa</taxon>
        <taxon>Arthropoda</taxon>
        <taxon>Chelicerata</taxon>
        <taxon>Arachnida</taxon>
        <taxon>Acari</taxon>
        <taxon>Acariformes</taxon>
        <taxon>Sarcoptiformes</taxon>
        <taxon>Astigmata</taxon>
        <taxon>Psoroptidia</taxon>
        <taxon>Sarcoptoidea</taxon>
        <taxon>Sarcoptidae</taxon>
        <taxon>Sarcoptinae</taxon>
        <taxon>Sarcoptes</taxon>
    </lineage>
</organism>
<dbReference type="SMART" id="SM00147">
    <property type="entry name" value="RasGEF"/>
    <property type="match status" value="1"/>
</dbReference>
<dbReference type="InterPro" id="IPR001849">
    <property type="entry name" value="PH_domain"/>
</dbReference>
<reference evidence="10" key="1">
    <citation type="journal article" date="2020" name="PLoS Negl. Trop. Dis.">
        <title>High-quality nuclear genome for Sarcoptes scabiei-A critical resource for a neglected parasite.</title>
        <authorList>
            <person name="Korhonen P.K."/>
            <person name="Gasser R.B."/>
            <person name="Ma G."/>
            <person name="Wang T."/>
            <person name="Stroehlein A.J."/>
            <person name="Young N.D."/>
            <person name="Ang C.S."/>
            <person name="Fernando D.D."/>
            <person name="Lu H.C."/>
            <person name="Taylor S."/>
            <person name="Reynolds S.L."/>
            <person name="Mofiz E."/>
            <person name="Najaraj S.H."/>
            <person name="Gowda H."/>
            <person name="Madugundu A."/>
            <person name="Renuse S."/>
            <person name="Holt D."/>
            <person name="Pandey A."/>
            <person name="Papenfuss A.T."/>
            <person name="Fischer K."/>
        </authorList>
    </citation>
    <scope>NUCLEOTIDE SEQUENCE [LARGE SCALE GENOMIC DNA]</scope>
</reference>
<dbReference type="SUPFAM" id="SSF47113">
    <property type="entry name" value="Histone-fold"/>
    <property type="match status" value="1"/>
</dbReference>
<evidence type="ECO:0000259" key="6">
    <source>
        <dbReference type="PROSITE" id="PS50010"/>
    </source>
</evidence>
<dbReference type="SMART" id="SM00325">
    <property type="entry name" value="RhoGEF"/>
    <property type="match status" value="1"/>
</dbReference>
<feature type="region of interest" description="Disordered" evidence="3">
    <location>
        <begin position="1550"/>
        <end position="1662"/>
    </location>
</feature>
<feature type="compositionally biased region" description="Low complexity" evidence="3">
    <location>
        <begin position="1589"/>
        <end position="1605"/>
    </location>
</feature>
<evidence type="ECO:0000259" key="4">
    <source>
        <dbReference type="PROSITE" id="PS50003"/>
    </source>
</evidence>
<evidence type="ECO:0000313" key="10">
    <source>
        <dbReference type="Proteomes" id="UP000070412"/>
    </source>
</evidence>
<dbReference type="Pfam" id="PF22697">
    <property type="entry name" value="SOS1_NGEF_PH"/>
    <property type="match status" value="1"/>
</dbReference>
<dbReference type="CDD" id="cd22914">
    <property type="entry name" value="HFD_SOS1_rpt1"/>
    <property type="match status" value="1"/>
</dbReference>
<evidence type="ECO:0000256" key="1">
    <source>
        <dbReference type="ARBA" id="ARBA00022658"/>
    </source>
</evidence>
<dbReference type="PANTHER" id="PTHR23113">
    <property type="entry name" value="GUANINE NUCLEOTIDE EXCHANGE FACTOR"/>
    <property type="match status" value="1"/>
</dbReference>
<feature type="region of interest" description="Disordered" evidence="3">
    <location>
        <begin position="1410"/>
        <end position="1530"/>
    </location>
</feature>
<feature type="region of interest" description="Disordered" evidence="3">
    <location>
        <begin position="1367"/>
        <end position="1389"/>
    </location>
</feature>
<dbReference type="InterPro" id="IPR001895">
    <property type="entry name" value="RASGEF_cat_dom"/>
</dbReference>
<dbReference type="Pfam" id="PF00618">
    <property type="entry name" value="RasGEF_N"/>
    <property type="match status" value="1"/>
</dbReference>
<dbReference type="PANTHER" id="PTHR23113:SF363">
    <property type="entry name" value="PROTEIN SON OF SEVENLESS"/>
    <property type="match status" value="1"/>
</dbReference>
<dbReference type="OrthoDB" id="546434at2759"/>
<dbReference type="PROSITE" id="PS50010">
    <property type="entry name" value="DH_2"/>
    <property type="match status" value="1"/>
</dbReference>
<evidence type="ECO:0000259" key="5">
    <source>
        <dbReference type="PROSITE" id="PS50009"/>
    </source>
</evidence>
<dbReference type="PROSITE" id="PS50003">
    <property type="entry name" value="PH_DOMAIN"/>
    <property type="match status" value="1"/>
</dbReference>
<dbReference type="EnsemblMetazoa" id="SSS_7252s_mrna">
    <property type="protein sequence ID" value="KAF7488488.1"/>
    <property type="gene ID" value="SSS_7252"/>
</dbReference>
<dbReference type="Gene3D" id="1.10.20.10">
    <property type="entry name" value="Histone, subunit A"/>
    <property type="match status" value="1"/>
</dbReference>
<proteinExistence type="predicted"/>
<dbReference type="Gene3D" id="1.20.900.10">
    <property type="entry name" value="Dbl homology (DH) domain"/>
    <property type="match status" value="1"/>
</dbReference>
<dbReference type="Gene3D" id="2.30.29.30">
    <property type="entry name" value="Pleckstrin-homology domain (PH domain)/Phosphotyrosine-binding domain (PTB)"/>
    <property type="match status" value="1"/>
</dbReference>
<dbReference type="InterPro" id="IPR008937">
    <property type="entry name" value="Ras-like_GEF"/>
</dbReference>
<evidence type="ECO:0000256" key="2">
    <source>
        <dbReference type="PROSITE-ProRule" id="PRU00168"/>
    </source>
</evidence>
<keyword evidence="1 2" id="KW-0344">Guanine-nucleotide releasing factor</keyword>
<dbReference type="InterPro" id="IPR023578">
    <property type="entry name" value="Ras_GEF_dom_sf"/>
</dbReference>
<dbReference type="InterPro" id="IPR000219">
    <property type="entry name" value="DH_dom"/>
</dbReference>
<feature type="compositionally biased region" description="Low complexity" evidence="3">
    <location>
        <begin position="1633"/>
        <end position="1648"/>
    </location>
</feature>
<dbReference type="Gene3D" id="1.10.840.10">
    <property type="entry name" value="Ras guanine-nucleotide exchange factors catalytic domain"/>
    <property type="match status" value="1"/>
</dbReference>
<dbReference type="InterPro" id="IPR009072">
    <property type="entry name" value="Histone-fold"/>
</dbReference>
<gene>
    <name evidence="8" type="ORF">SSS_7252</name>
</gene>
<dbReference type="InterPro" id="IPR035899">
    <property type="entry name" value="DBL_dom_sf"/>
</dbReference>
<dbReference type="Pfam" id="PF00621">
    <property type="entry name" value="RhoGEF"/>
    <property type="match status" value="1"/>
</dbReference>